<feature type="domain" description="Chitin-binding type-2" evidence="4">
    <location>
        <begin position="404"/>
        <end position="461"/>
    </location>
</feature>
<dbReference type="PANTHER" id="PTHR11177">
    <property type="entry name" value="CHITINASE"/>
    <property type="match status" value="1"/>
</dbReference>
<keyword evidence="8" id="KW-1185">Reference proteome</keyword>
<dbReference type="CAZy" id="GH18">
    <property type="family name" value="Glycoside Hydrolase Family 18"/>
</dbReference>
<dbReference type="Gene3D" id="2.170.140.10">
    <property type="entry name" value="Chitin binding domain"/>
    <property type="match status" value="1"/>
</dbReference>
<dbReference type="SUPFAM" id="SSF51445">
    <property type="entry name" value="(Trans)glycosidases"/>
    <property type="match status" value="1"/>
</dbReference>
<dbReference type="InterPro" id="IPR011583">
    <property type="entry name" value="Chitinase_II/V-like_cat"/>
</dbReference>
<dbReference type="SMART" id="SM00636">
    <property type="entry name" value="Glyco_18"/>
    <property type="match status" value="1"/>
</dbReference>
<dbReference type="GO" id="GO:0004568">
    <property type="term" value="F:chitinase activity"/>
    <property type="evidence" value="ECO:0007669"/>
    <property type="project" value="TreeGrafter"/>
</dbReference>
<dbReference type="InterPro" id="IPR029070">
    <property type="entry name" value="Chitinase_insertion_sf"/>
</dbReference>
<dbReference type="GO" id="GO:0005576">
    <property type="term" value="C:extracellular region"/>
    <property type="evidence" value="ECO:0007669"/>
    <property type="project" value="InterPro"/>
</dbReference>
<evidence type="ECO:0000259" key="4">
    <source>
        <dbReference type="PROSITE" id="PS50940"/>
    </source>
</evidence>
<dbReference type="Pfam" id="PF00704">
    <property type="entry name" value="Glyco_hydro_18"/>
    <property type="match status" value="1"/>
</dbReference>
<accession>A1KXI8</accession>
<dbReference type="InterPro" id="IPR001223">
    <property type="entry name" value="Glyco_hydro18_cat"/>
</dbReference>
<dbReference type="OrthoDB" id="6498521at2759"/>
<dbReference type="GO" id="GO:0005975">
    <property type="term" value="P:carbohydrate metabolic process"/>
    <property type="evidence" value="ECO:0007669"/>
    <property type="project" value="InterPro"/>
</dbReference>
<keyword evidence="2" id="KW-0147">Chitin-binding</keyword>
<dbReference type="PANTHER" id="PTHR11177:SF360">
    <property type="entry name" value="CHITINASE 4-RELATED"/>
    <property type="match status" value="1"/>
</dbReference>
<dbReference type="GO" id="GO:0006032">
    <property type="term" value="P:chitin catabolic process"/>
    <property type="evidence" value="ECO:0007669"/>
    <property type="project" value="TreeGrafter"/>
</dbReference>
<name>A1KXI8_BLOTA</name>
<keyword evidence="3" id="KW-0732">Signal</keyword>
<evidence type="ECO:0000259" key="5">
    <source>
        <dbReference type="PROSITE" id="PS51910"/>
    </source>
</evidence>
<dbReference type="Gene3D" id="3.10.50.10">
    <property type="match status" value="1"/>
</dbReference>
<proteinExistence type="evidence at transcript level"/>
<dbReference type="InterPro" id="IPR017853">
    <property type="entry name" value="GH"/>
</dbReference>
<gene>
    <name evidence="7" type="ORF">RDWZM_010355</name>
</gene>
<dbReference type="OMA" id="TEWEAND"/>
<dbReference type="Gene3D" id="3.20.20.80">
    <property type="entry name" value="Glycosidases"/>
    <property type="match status" value="1"/>
</dbReference>
<dbReference type="SMR" id="A1KXI8"/>
<comment type="similarity">
    <text evidence="1">Belongs to the glycosyl hydrolase 18 family. Chitinase class II subfamily.</text>
</comment>
<dbReference type="PROSITE" id="PS50940">
    <property type="entry name" value="CHIT_BIND_II"/>
    <property type="match status" value="1"/>
</dbReference>
<dbReference type="GO" id="GO:0008061">
    <property type="term" value="F:chitin binding"/>
    <property type="evidence" value="ECO:0007669"/>
    <property type="project" value="UniProtKB-KW"/>
</dbReference>
<feature type="domain" description="GH18" evidence="5">
    <location>
        <begin position="28"/>
        <end position="377"/>
    </location>
</feature>
<feature type="signal peptide" evidence="3">
    <location>
        <begin position="1"/>
        <end position="24"/>
    </location>
</feature>
<dbReference type="SUPFAM" id="SSF57625">
    <property type="entry name" value="Invertebrate chitin-binding proteins"/>
    <property type="match status" value="1"/>
</dbReference>
<organism evidence="6">
    <name type="scientific">Blomia tropicalis</name>
    <name type="common">Mite</name>
    <dbReference type="NCBI Taxonomy" id="40697"/>
    <lineage>
        <taxon>Eukaryota</taxon>
        <taxon>Metazoa</taxon>
        <taxon>Ecdysozoa</taxon>
        <taxon>Arthropoda</taxon>
        <taxon>Chelicerata</taxon>
        <taxon>Arachnida</taxon>
        <taxon>Acari</taxon>
        <taxon>Acariformes</taxon>
        <taxon>Sarcoptiformes</taxon>
        <taxon>Astigmata</taxon>
        <taxon>Glycyphagoidea</taxon>
        <taxon>Echimyopodidae</taxon>
        <taxon>Blomia</taxon>
    </lineage>
</organism>
<evidence type="ECO:0000313" key="8">
    <source>
        <dbReference type="Proteomes" id="UP001142055"/>
    </source>
</evidence>
<protein>
    <submittedName>
        <fullName evidence="6">Blo t chitinase allergen</fullName>
    </submittedName>
</protein>
<dbReference type="AlphaFoldDB" id="A1KXI8"/>
<dbReference type="PROSITE" id="PS51910">
    <property type="entry name" value="GH18_2"/>
    <property type="match status" value="1"/>
</dbReference>
<dbReference type="InterPro" id="IPR036508">
    <property type="entry name" value="Chitin-bd_dom_sf"/>
</dbReference>
<evidence type="ECO:0000256" key="2">
    <source>
        <dbReference type="ARBA" id="ARBA00022669"/>
    </source>
</evidence>
<evidence type="ECO:0000256" key="1">
    <source>
        <dbReference type="ARBA" id="ARBA00009121"/>
    </source>
</evidence>
<dbReference type="Allergome" id="2666">
    <property type="allergen name" value="Blo t 15"/>
</dbReference>
<dbReference type="EMBL" id="AY291330">
    <property type="protein sequence ID" value="AAQ24549.1"/>
    <property type="molecule type" value="mRNA"/>
</dbReference>
<dbReference type="EMBL" id="JAPWDV010000004">
    <property type="protein sequence ID" value="KAJ6215855.1"/>
    <property type="molecule type" value="Genomic_DNA"/>
</dbReference>
<reference evidence="7" key="2">
    <citation type="submission" date="2022-12" db="EMBL/GenBank/DDBJ databases">
        <title>Genome assemblies of Blomia tropicalis.</title>
        <authorList>
            <person name="Cui Y."/>
        </authorList>
    </citation>
    <scope>NUCLEOTIDE SEQUENCE</scope>
    <source>
        <tissue evidence="7">Adult mites</tissue>
    </source>
</reference>
<feature type="chain" id="PRO_5040714619" evidence="3">
    <location>
        <begin position="25"/>
        <end position="461"/>
    </location>
</feature>
<evidence type="ECO:0000313" key="6">
    <source>
        <dbReference type="EMBL" id="AAQ24549.1"/>
    </source>
</evidence>
<reference evidence="6" key="1">
    <citation type="submission" date="2003-05" db="EMBL/GenBank/DDBJ databases">
        <title>Identification and cloning of chitinase homolog allergen from Blomia tropicalis.</title>
        <authorList>
            <person name="Chew F.T."/>
            <person name="Kuay K.T."/>
            <person name="Shang H.S."/>
            <person name="Wang W.-L."/>
            <person name="Lim S.H."/>
            <person name="Lee B.W."/>
        </authorList>
    </citation>
    <scope>NUCLEOTIDE SEQUENCE</scope>
</reference>
<dbReference type="Proteomes" id="UP001142055">
    <property type="component" value="Chromosome 4"/>
</dbReference>
<dbReference type="InterPro" id="IPR002557">
    <property type="entry name" value="Chitin-bd_dom"/>
</dbReference>
<dbReference type="InterPro" id="IPR050314">
    <property type="entry name" value="Glycosyl_Hydrlase_18"/>
</dbReference>
<sequence>MTKLCLVALATLATIAALVPVNHATKDPKTVCYYESWVHWRHGDGKMEPNEIDTSLCTHIVYTYFGIDAITHELKWLDPYLMKDLHDIEKFVQAKGKAKAMIAIGGASMSDQFSITAGNEQYRDIFARSVVNFLAQYHFDGIMIDWYGVQERDSENLIHLLDKFDEKFASTTYSMGITLPATVATLDHYNVPKITVYVDFINVLTLDYAGPWGKVVDNASPLPEQLKTMEEYHKRGAPRSKLVMAVPMYARTWRLASPLHQDLGDAAISGGTKGPYTDTEGILSYNELCVRIKGSPNSFNIVRDVANTAVHAVYLHGNEAEFYSFEDTKTLAAKAHNVTTMGYGGLSIFTLSNEDSHGTCGKKYPLLHSIVENYNHDPIDEVPITTIPPPTPHPTEVVTDIPGVFKCHSVGKFRDHEYCFKYYDCVMGDFGLESTVMYCERHQAFDEKTYKCVEASQIPGC</sequence>
<dbReference type="SUPFAM" id="SSF54556">
    <property type="entry name" value="Chitinase insertion domain"/>
    <property type="match status" value="1"/>
</dbReference>
<evidence type="ECO:0000313" key="7">
    <source>
        <dbReference type="EMBL" id="KAJ6215855.1"/>
    </source>
</evidence>
<evidence type="ECO:0000256" key="3">
    <source>
        <dbReference type="SAM" id="SignalP"/>
    </source>
</evidence>